<feature type="region of interest" description="Disordered" evidence="6">
    <location>
        <begin position="1"/>
        <end position="70"/>
    </location>
</feature>
<feature type="region of interest" description="Disordered" evidence="6">
    <location>
        <begin position="121"/>
        <end position="141"/>
    </location>
</feature>
<reference evidence="9" key="1">
    <citation type="submission" date="2025-08" db="UniProtKB">
        <authorList>
            <consortium name="RefSeq"/>
        </authorList>
    </citation>
    <scope>IDENTIFICATION</scope>
    <source>
        <tissue evidence="9">Leaves</tissue>
    </source>
</reference>
<evidence type="ECO:0000256" key="1">
    <source>
        <dbReference type="ARBA" id="ARBA00004123"/>
    </source>
</evidence>
<organism evidence="8 9">
    <name type="scientific">Coffea arabica</name>
    <name type="common">Arabian coffee</name>
    <dbReference type="NCBI Taxonomy" id="13443"/>
    <lineage>
        <taxon>Eukaryota</taxon>
        <taxon>Viridiplantae</taxon>
        <taxon>Streptophyta</taxon>
        <taxon>Embryophyta</taxon>
        <taxon>Tracheophyta</taxon>
        <taxon>Spermatophyta</taxon>
        <taxon>Magnoliopsida</taxon>
        <taxon>eudicotyledons</taxon>
        <taxon>Gunneridae</taxon>
        <taxon>Pentapetalae</taxon>
        <taxon>asterids</taxon>
        <taxon>lamiids</taxon>
        <taxon>Gentianales</taxon>
        <taxon>Rubiaceae</taxon>
        <taxon>Ixoroideae</taxon>
        <taxon>Gardenieae complex</taxon>
        <taxon>Bertiereae - Coffeeae clade</taxon>
        <taxon>Coffeeae</taxon>
        <taxon>Coffea</taxon>
    </lineage>
</organism>
<feature type="compositionally biased region" description="Basic and acidic residues" evidence="6">
    <location>
        <begin position="60"/>
        <end position="70"/>
    </location>
</feature>
<dbReference type="InterPro" id="IPR011598">
    <property type="entry name" value="bHLH_dom"/>
</dbReference>
<feature type="region of interest" description="Disordered" evidence="6">
    <location>
        <begin position="229"/>
        <end position="339"/>
    </location>
</feature>
<comment type="subcellular location">
    <subcellularLocation>
        <location evidence="1">Nucleus</location>
    </subcellularLocation>
</comment>
<feature type="compositionally biased region" description="Pro residues" evidence="6">
    <location>
        <begin position="18"/>
        <end position="32"/>
    </location>
</feature>
<evidence type="ECO:0000259" key="7">
    <source>
        <dbReference type="PROSITE" id="PS50888"/>
    </source>
</evidence>
<name>A0ABM4WU71_COFAR</name>
<proteinExistence type="predicted"/>
<evidence type="ECO:0000313" key="8">
    <source>
        <dbReference type="Proteomes" id="UP001652660"/>
    </source>
</evidence>
<sequence length="339" mass="37579">MDQFNHQETVYHHQQVQPPNPPLPEFGQPPPDMHLSSNRPNLDSRPEAVPKDSIAARKVQKADREKLRRDRLNEQFAELGNTLDPDRPKNDKASILTDAIQMVKELTAQIDKLKAEHAALNEESREQLTQEKNDLREEKASLKSDIESLNGQYQQRVRAMYPWAGMDHSVVMHPASYPFPLPMPIPAGPIPMHPSLQPFPLYGNQNAAVVPSPVSTFVPYMAPNSIIEQQSTQHVSQVTQPGSRSHTSSRQDSRPKACNQKDSRSEKSETSDDVATDLELKTPGSTVEQDVSPGQRKAKRSPRKESNITEGSSSSRCSSSHSVQAASSNSVVGGTKTDE</sequence>
<dbReference type="Proteomes" id="UP001652660">
    <property type="component" value="Chromosome 2e"/>
</dbReference>
<evidence type="ECO:0000256" key="3">
    <source>
        <dbReference type="ARBA" id="ARBA00023125"/>
    </source>
</evidence>
<dbReference type="InterPro" id="IPR044579">
    <property type="entry name" value="bHLH11/121"/>
</dbReference>
<keyword evidence="5" id="KW-0539">Nucleus</keyword>
<dbReference type="PANTHER" id="PTHR47001:SF1">
    <property type="entry name" value="TRANSCRIPTION FACTOR BHLH11"/>
    <property type="match status" value="1"/>
</dbReference>
<accession>A0ABM4WU71</accession>
<dbReference type="RefSeq" id="XP_071935333.1">
    <property type="nucleotide sequence ID" value="XM_072079232.1"/>
</dbReference>
<dbReference type="GeneID" id="113731174"/>
<feature type="compositionally biased region" description="Basic and acidic residues" evidence="6">
    <location>
        <begin position="249"/>
        <end position="270"/>
    </location>
</feature>
<dbReference type="PANTHER" id="PTHR47001">
    <property type="entry name" value="TRANSCRIPTION FACTOR BHLH121"/>
    <property type="match status" value="1"/>
</dbReference>
<keyword evidence="4" id="KW-0804">Transcription</keyword>
<keyword evidence="8" id="KW-1185">Reference proteome</keyword>
<evidence type="ECO:0000256" key="2">
    <source>
        <dbReference type="ARBA" id="ARBA00023015"/>
    </source>
</evidence>
<keyword evidence="3" id="KW-0238">DNA-binding</keyword>
<evidence type="ECO:0000256" key="4">
    <source>
        <dbReference type="ARBA" id="ARBA00023163"/>
    </source>
</evidence>
<feature type="compositionally biased region" description="Low complexity" evidence="6">
    <location>
        <begin position="312"/>
        <end position="330"/>
    </location>
</feature>
<feature type="compositionally biased region" description="Polar residues" evidence="6">
    <location>
        <begin position="1"/>
        <end position="17"/>
    </location>
</feature>
<gene>
    <name evidence="9" type="primary">LOC113731174</name>
</gene>
<dbReference type="Gene3D" id="4.10.280.10">
    <property type="entry name" value="Helix-loop-helix DNA-binding domain"/>
    <property type="match status" value="1"/>
</dbReference>
<evidence type="ECO:0000256" key="6">
    <source>
        <dbReference type="SAM" id="MobiDB-lite"/>
    </source>
</evidence>
<feature type="compositionally biased region" description="Low complexity" evidence="6">
    <location>
        <begin position="229"/>
        <end position="240"/>
    </location>
</feature>
<dbReference type="PROSITE" id="PS50888">
    <property type="entry name" value="BHLH"/>
    <property type="match status" value="1"/>
</dbReference>
<dbReference type="InterPro" id="IPR036638">
    <property type="entry name" value="HLH_DNA-bd_sf"/>
</dbReference>
<dbReference type="SUPFAM" id="SSF47459">
    <property type="entry name" value="HLH, helix-loop-helix DNA-binding domain"/>
    <property type="match status" value="1"/>
</dbReference>
<dbReference type="InterPro" id="IPR057075">
    <property type="entry name" value="bHLH_IRO3"/>
</dbReference>
<protein>
    <submittedName>
        <fullName evidence="9">Transcription factor bHLH121 isoform X1</fullName>
    </submittedName>
</protein>
<evidence type="ECO:0000313" key="9">
    <source>
        <dbReference type="RefSeq" id="XP_071935333.1"/>
    </source>
</evidence>
<evidence type="ECO:0000256" key="5">
    <source>
        <dbReference type="ARBA" id="ARBA00023242"/>
    </source>
</evidence>
<keyword evidence="2" id="KW-0805">Transcription regulation</keyword>
<feature type="domain" description="BHLH" evidence="7">
    <location>
        <begin position="56"/>
        <end position="106"/>
    </location>
</feature>
<dbReference type="Pfam" id="PF23177">
    <property type="entry name" value="bHLH_IRO3"/>
    <property type="match status" value="1"/>
</dbReference>
<dbReference type="CDD" id="cd11446">
    <property type="entry name" value="bHLH_AtILR3_like"/>
    <property type="match status" value="1"/>
</dbReference>
<dbReference type="SMART" id="SM00353">
    <property type="entry name" value="HLH"/>
    <property type="match status" value="1"/>
</dbReference>